<dbReference type="KEGG" id="osu:NT6N_34160"/>
<feature type="domain" description="CT398-like coiled coil hairpin" evidence="3">
    <location>
        <begin position="11"/>
        <end position="187"/>
    </location>
</feature>
<dbReference type="PANTHER" id="PTHR39082">
    <property type="entry name" value="PHOSPHOLIPASE C-BETA-2-RELATED"/>
    <property type="match status" value="1"/>
</dbReference>
<dbReference type="Pfam" id="PF02591">
    <property type="entry name" value="Zn_ribbon_9"/>
    <property type="match status" value="1"/>
</dbReference>
<protein>
    <recommendedName>
        <fullName evidence="5">C4-type zinc ribbon domain-containing protein</fullName>
    </recommendedName>
</protein>
<dbReference type="InterPro" id="IPR056003">
    <property type="entry name" value="CT398_CC_hairpin"/>
</dbReference>
<reference evidence="4" key="1">
    <citation type="submission" date="2024-07" db="EMBL/GenBank/DDBJ databases">
        <title>Complete genome sequence of Verrucomicrobiaceae bacterium NT6N.</title>
        <authorList>
            <person name="Huang C."/>
            <person name="Takami H."/>
            <person name="Hamasaki K."/>
        </authorList>
    </citation>
    <scope>NUCLEOTIDE SEQUENCE</scope>
    <source>
        <strain evidence="4">NT6N</strain>
    </source>
</reference>
<accession>A0AAT9FQV0</accession>
<organism evidence="4">
    <name type="scientific">Oceaniferula spumae</name>
    <dbReference type="NCBI Taxonomy" id="2979115"/>
    <lineage>
        <taxon>Bacteria</taxon>
        <taxon>Pseudomonadati</taxon>
        <taxon>Verrucomicrobiota</taxon>
        <taxon>Verrucomicrobiia</taxon>
        <taxon>Verrucomicrobiales</taxon>
        <taxon>Verrucomicrobiaceae</taxon>
        <taxon>Oceaniferula</taxon>
    </lineage>
</organism>
<evidence type="ECO:0000313" key="4">
    <source>
        <dbReference type="EMBL" id="BDS08376.1"/>
    </source>
</evidence>
<evidence type="ECO:0008006" key="5">
    <source>
        <dbReference type="Google" id="ProtNLM"/>
    </source>
</evidence>
<evidence type="ECO:0000259" key="2">
    <source>
        <dbReference type="Pfam" id="PF02591"/>
    </source>
</evidence>
<gene>
    <name evidence="4" type="ORF">NT6N_34160</name>
</gene>
<feature type="domain" description="C4-type zinc ribbon" evidence="2">
    <location>
        <begin position="199"/>
        <end position="230"/>
    </location>
</feature>
<feature type="coiled-coil region" evidence="1">
    <location>
        <begin position="90"/>
        <end position="177"/>
    </location>
</feature>
<dbReference type="PANTHER" id="PTHR39082:SF1">
    <property type="entry name" value="SCAVENGER RECEPTOR CLASS A MEMBER 3"/>
    <property type="match status" value="1"/>
</dbReference>
<dbReference type="AlphaFoldDB" id="A0AAT9FQV0"/>
<keyword evidence="1" id="KW-0175">Coiled coil</keyword>
<sequence>MLAEIESLLVLQDRDQRILKLEADLKRIPIDQERAKERLANDLESVAKAKLAVQENEVAIKNIELDIGTRKATLTRLKTQQYETKKNDEFTALGNEIERYNEQIDDYETQELELMEKADELRALQKKAEDALAITQGMVDEEIASLGSQLEENNKRLAEVKAERAKLAENIDDDQLSLYDRLMKSKGGDAIVSAEKSQCSGCHMKLVPATMISVQSEKEVTQCENCGRILYL</sequence>
<dbReference type="InterPro" id="IPR003743">
    <property type="entry name" value="Zf-RING_7"/>
</dbReference>
<dbReference type="Gene3D" id="1.10.287.1490">
    <property type="match status" value="1"/>
</dbReference>
<dbReference type="InterPro" id="IPR052376">
    <property type="entry name" value="Oxidative_Scav/Glycosyltrans"/>
</dbReference>
<evidence type="ECO:0000259" key="3">
    <source>
        <dbReference type="Pfam" id="PF24481"/>
    </source>
</evidence>
<evidence type="ECO:0000256" key="1">
    <source>
        <dbReference type="SAM" id="Coils"/>
    </source>
</evidence>
<dbReference type="Pfam" id="PF24481">
    <property type="entry name" value="CT398_CC"/>
    <property type="match status" value="1"/>
</dbReference>
<name>A0AAT9FQV0_9BACT</name>
<proteinExistence type="predicted"/>
<dbReference type="EMBL" id="AP026866">
    <property type="protein sequence ID" value="BDS08376.1"/>
    <property type="molecule type" value="Genomic_DNA"/>
</dbReference>